<protein>
    <recommendedName>
        <fullName evidence="3">Motility protein</fullName>
    </recommendedName>
</protein>
<dbReference type="EMBL" id="LUUK01000221">
    <property type="protein sequence ID" value="OAI12196.1"/>
    <property type="molecule type" value="Genomic_DNA"/>
</dbReference>
<dbReference type="InterPro" id="IPR025906">
    <property type="entry name" value="YjfB_motility"/>
</dbReference>
<dbReference type="OrthoDB" id="9931684at2"/>
<evidence type="ECO:0000313" key="1">
    <source>
        <dbReference type="EMBL" id="OAI12196.1"/>
    </source>
</evidence>
<keyword evidence="2" id="KW-1185">Reference proteome</keyword>
<organism evidence="1 2">
    <name type="scientific">Methylomonas koyamae</name>
    <dbReference type="NCBI Taxonomy" id="702114"/>
    <lineage>
        <taxon>Bacteria</taxon>
        <taxon>Pseudomonadati</taxon>
        <taxon>Pseudomonadota</taxon>
        <taxon>Gammaproteobacteria</taxon>
        <taxon>Methylococcales</taxon>
        <taxon>Methylococcaceae</taxon>
        <taxon>Methylomonas</taxon>
    </lineage>
</organism>
<name>A0A177N2K6_9GAMM</name>
<dbReference type="Pfam" id="PF14070">
    <property type="entry name" value="YjfB_motility"/>
    <property type="match status" value="1"/>
</dbReference>
<evidence type="ECO:0008006" key="3">
    <source>
        <dbReference type="Google" id="ProtNLM"/>
    </source>
</evidence>
<dbReference type="RefSeq" id="WP_064031467.1">
    <property type="nucleotide sequence ID" value="NZ_LUUK01000221.1"/>
</dbReference>
<dbReference type="Proteomes" id="UP000077628">
    <property type="component" value="Unassembled WGS sequence"/>
</dbReference>
<gene>
    <name evidence="1" type="ORF">A1355_14595</name>
</gene>
<sequence>MLDSVPSIAAFATQLSNQKTGQQLEVAVLNKAKELQEQQGQAALKLLESAATPAGGIDVRV</sequence>
<dbReference type="STRING" id="702114.A1355_14595"/>
<comment type="caution">
    <text evidence="1">The sequence shown here is derived from an EMBL/GenBank/DDBJ whole genome shotgun (WGS) entry which is preliminary data.</text>
</comment>
<evidence type="ECO:0000313" key="2">
    <source>
        <dbReference type="Proteomes" id="UP000077628"/>
    </source>
</evidence>
<accession>A0A177N2K6</accession>
<proteinExistence type="predicted"/>
<reference evidence="2" key="1">
    <citation type="submission" date="2016-03" db="EMBL/GenBank/DDBJ databases">
        <authorList>
            <person name="Heylen K."/>
            <person name="De Vos P."/>
            <person name="Vekeman B."/>
        </authorList>
    </citation>
    <scope>NUCLEOTIDE SEQUENCE [LARGE SCALE GENOMIC DNA]</scope>
    <source>
        <strain evidence="2">R-45383</strain>
    </source>
</reference>
<dbReference type="AlphaFoldDB" id="A0A177N2K6"/>